<dbReference type="EMBL" id="GG738851">
    <property type="protein sequence ID" value="EFC48383.1"/>
    <property type="molecule type" value="Genomic_DNA"/>
</dbReference>
<dbReference type="InterPro" id="IPR001623">
    <property type="entry name" value="DnaJ_domain"/>
</dbReference>
<feature type="compositionally biased region" description="Polar residues" evidence="1">
    <location>
        <begin position="153"/>
        <end position="166"/>
    </location>
</feature>
<dbReference type="InterPro" id="IPR051964">
    <property type="entry name" value="Chaperone_stress_response"/>
</dbReference>
<feature type="non-terminal residue" evidence="3">
    <location>
        <position position="272"/>
    </location>
</feature>
<dbReference type="FunCoup" id="D2V4H3">
    <property type="interactions" value="534"/>
</dbReference>
<evidence type="ECO:0000313" key="3">
    <source>
        <dbReference type="EMBL" id="EFC48383.1"/>
    </source>
</evidence>
<dbReference type="GO" id="GO:0005737">
    <property type="term" value="C:cytoplasm"/>
    <property type="evidence" value="ECO:0007669"/>
    <property type="project" value="TreeGrafter"/>
</dbReference>
<dbReference type="AlphaFoldDB" id="D2V4H3"/>
<dbReference type="PROSITE" id="PS50076">
    <property type="entry name" value="DNAJ_2"/>
    <property type="match status" value="1"/>
</dbReference>
<dbReference type="VEuPathDB" id="AmoebaDB:NAEGRDRAFT_2538"/>
<feature type="compositionally biased region" description="Basic and acidic residues" evidence="1">
    <location>
        <begin position="251"/>
        <end position="272"/>
    </location>
</feature>
<dbReference type="PANTHER" id="PTHR44029">
    <property type="entry name" value="DNAJ HOMOLOG SUBFAMILY C MEMBER 21"/>
    <property type="match status" value="1"/>
</dbReference>
<dbReference type="SMART" id="SM00271">
    <property type="entry name" value="DnaJ"/>
    <property type="match status" value="1"/>
</dbReference>
<feature type="region of interest" description="Disordered" evidence="1">
    <location>
        <begin position="238"/>
        <end position="272"/>
    </location>
</feature>
<dbReference type="Gene3D" id="1.10.287.110">
    <property type="entry name" value="DnaJ domain"/>
    <property type="match status" value="1"/>
</dbReference>
<dbReference type="PROSITE" id="PS00636">
    <property type="entry name" value="DNAJ_1"/>
    <property type="match status" value="1"/>
</dbReference>
<dbReference type="GeneID" id="8849850"/>
<sequence>MSKTQFRDYYEVLGVTKEATKEEIRKAYKKQALVWHPDRNLDNQEEATHKFKEIQDAYETLFDDNERAWYDENKHIIMKGGMAAAKSGACDDDVDREPDQLNLWSYLSSSCYTTFNSNDKDNFFKIYQTVFDTILKEDEEYKSSKKVGGSSSNNANIQSPSFGDENSSFEQVNKFYTYWSTYSTKRSFAWKDKYRLSDAENRYIRRQIEKENEMERNKARKEYNDLVKHLLKKVKADDPRVKAEMKRRKKMQDEIEKKKEEDRLLQEKLKKE</sequence>
<accession>D2V4H3</accession>
<evidence type="ECO:0000259" key="2">
    <source>
        <dbReference type="PROSITE" id="PS50076"/>
    </source>
</evidence>
<reference evidence="3 4" key="1">
    <citation type="journal article" date="2010" name="Cell">
        <title>The genome of Naegleria gruberi illuminates early eukaryotic versatility.</title>
        <authorList>
            <person name="Fritz-Laylin L.K."/>
            <person name="Prochnik S.E."/>
            <person name="Ginger M.L."/>
            <person name="Dacks J.B."/>
            <person name="Carpenter M.L."/>
            <person name="Field M.C."/>
            <person name="Kuo A."/>
            <person name="Paredez A."/>
            <person name="Chapman J."/>
            <person name="Pham J."/>
            <person name="Shu S."/>
            <person name="Neupane R."/>
            <person name="Cipriano M."/>
            <person name="Mancuso J."/>
            <person name="Tu H."/>
            <person name="Salamov A."/>
            <person name="Lindquist E."/>
            <person name="Shapiro H."/>
            <person name="Lucas S."/>
            <person name="Grigoriev I.V."/>
            <person name="Cande W.Z."/>
            <person name="Fulton C."/>
            <person name="Rokhsar D.S."/>
            <person name="Dawson S.C."/>
        </authorList>
    </citation>
    <scope>NUCLEOTIDE SEQUENCE [LARGE SCALE GENOMIC DNA]</scope>
    <source>
        <strain evidence="3 4">NEG-M</strain>
    </source>
</reference>
<dbReference type="InterPro" id="IPR036869">
    <property type="entry name" value="J_dom_sf"/>
</dbReference>
<dbReference type="Pfam" id="PF00226">
    <property type="entry name" value="DnaJ"/>
    <property type="match status" value="1"/>
</dbReference>
<evidence type="ECO:0000256" key="1">
    <source>
        <dbReference type="SAM" id="MobiDB-lite"/>
    </source>
</evidence>
<dbReference type="STRING" id="5762.D2V4H3"/>
<dbReference type="InterPro" id="IPR018253">
    <property type="entry name" value="DnaJ_domain_CS"/>
</dbReference>
<dbReference type="Proteomes" id="UP000006671">
    <property type="component" value="Unassembled WGS sequence"/>
</dbReference>
<evidence type="ECO:0000313" key="4">
    <source>
        <dbReference type="Proteomes" id="UP000006671"/>
    </source>
</evidence>
<dbReference type="InParanoid" id="D2V4H3"/>
<dbReference type="CDD" id="cd06257">
    <property type="entry name" value="DnaJ"/>
    <property type="match status" value="1"/>
</dbReference>
<feature type="domain" description="J" evidence="2">
    <location>
        <begin position="8"/>
        <end position="74"/>
    </location>
</feature>
<dbReference type="RefSeq" id="XP_002681127.1">
    <property type="nucleotide sequence ID" value="XM_002681081.1"/>
</dbReference>
<dbReference type="OMA" id="DSTGEWN"/>
<dbReference type="eggNOG" id="KOG0717">
    <property type="taxonomic scope" value="Eukaryota"/>
</dbReference>
<dbReference type="InterPro" id="IPR054076">
    <property type="entry name" value="ZUO1-like_ZHD"/>
</dbReference>
<dbReference type="SUPFAM" id="SSF46565">
    <property type="entry name" value="Chaperone J-domain"/>
    <property type="match status" value="1"/>
</dbReference>
<protein>
    <submittedName>
        <fullName evidence="3">Predicted protein</fullName>
    </submittedName>
</protein>
<feature type="region of interest" description="Disordered" evidence="1">
    <location>
        <begin position="144"/>
        <end position="166"/>
    </location>
</feature>
<proteinExistence type="predicted"/>
<dbReference type="OrthoDB" id="552049at2759"/>
<dbReference type="Pfam" id="PF21884">
    <property type="entry name" value="ZUO1-like_ZHD"/>
    <property type="match status" value="1"/>
</dbReference>
<keyword evidence="4" id="KW-1185">Reference proteome</keyword>
<gene>
    <name evidence="3" type="ORF">NAEGRDRAFT_2538</name>
</gene>
<organism evidence="4">
    <name type="scientific">Naegleria gruberi</name>
    <name type="common">Amoeba</name>
    <dbReference type="NCBI Taxonomy" id="5762"/>
    <lineage>
        <taxon>Eukaryota</taxon>
        <taxon>Discoba</taxon>
        <taxon>Heterolobosea</taxon>
        <taxon>Tetramitia</taxon>
        <taxon>Eutetramitia</taxon>
        <taxon>Vahlkampfiidae</taxon>
        <taxon>Naegleria</taxon>
    </lineage>
</organism>
<name>D2V4H3_NAEGR</name>
<dbReference type="PANTHER" id="PTHR44029:SF1">
    <property type="entry name" value="DNAJ HOMOLOG SUBFAMILY C MEMBER 21"/>
    <property type="match status" value="1"/>
</dbReference>
<dbReference type="KEGG" id="ngr:NAEGRDRAFT_2538"/>
<dbReference type="PRINTS" id="PR00625">
    <property type="entry name" value="JDOMAIN"/>
</dbReference>